<evidence type="ECO:0000313" key="3">
    <source>
        <dbReference type="EMBL" id="MFD2185702.1"/>
    </source>
</evidence>
<dbReference type="PANTHER" id="PTHR33876:SF4">
    <property type="entry name" value="CHLOROPLAST PROTEIN FOR GROWTH AND FERTILITY 2"/>
    <property type="match status" value="1"/>
</dbReference>
<keyword evidence="1" id="KW-1133">Transmembrane helix</keyword>
<dbReference type="InterPro" id="IPR039447">
    <property type="entry name" value="UreH-like_TM_dom"/>
</dbReference>
<proteinExistence type="predicted"/>
<comment type="caution">
    <text evidence="3">The sequence shown here is derived from an EMBL/GenBank/DDBJ whole genome shotgun (WGS) entry which is preliminary data.</text>
</comment>
<keyword evidence="4" id="KW-1185">Reference proteome</keyword>
<dbReference type="RefSeq" id="WP_378318676.1">
    <property type="nucleotide sequence ID" value="NZ_JBHUHY010000002.1"/>
</dbReference>
<keyword evidence="1" id="KW-0812">Transmembrane</keyword>
<evidence type="ECO:0000256" key="1">
    <source>
        <dbReference type="SAM" id="Phobius"/>
    </source>
</evidence>
<dbReference type="EMBL" id="JBHUHY010000002">
    <property type="protein sequence ID" value="MFD2185702.1"/>
    <property type="molecule type" value="Genomic_DNA"/>
</dbReference>
<protein>
    <submittedName>
        <fullName evidence="3">Sulfite exporter TauE/SafE family protein</fullName>
    </submittedName>
</protein>
<dbReference type="Proteomes" id="UP001597344">
    <property type="component" value="Unassembled WGS sequence"/>
</dbReference>
<dbReference type="InterPro" id="IPR052776">
    <property type="entry name" value="Chloro_ReproSupport/MetalTrans"/>
</dbReference>
<sequence length="207" mass="22688">MIDFPLIAGILASMLHVISGPDHLAAVTPLAIETEKKTWKIGLFWGIGHIAGMLLIGGLFLVFAAHIPVERISEHSEKLVGIVLIGVGLWAFYKLFNEKRSPSKILSRTDKKSILSSLGIGILHGFAGIAHFLLLLPVLGFKTNFEGTQYIIGFGIGTVLVMTIYAFLLGKATYFTKRQNAQFFNGIRFSGGIFATVIGIYWLYLGF</sequence>
<name>A0ABW5AUS4_9FLAO</name>
<feature type="transmembrane region" description="Helical" evidence="1">
    <location>
        <begin position="43"/>
        <end position="67"/>
    </location>
</feature>
<dbReference type="PANTHER" id="PTHR33876">
    <property type="entry name" value="UNNAMED PRODUCT"/>
    <property type="match status" value="1"/>
</dbReference>
<organism evidence="3 4">
    <name type="scientific">Aquimarina celericrescens</name>
    <dbReference type="NCBI Taxonomy" id="1964542"/>
    <lineage>
        <taxon>Bacteria</taxon>
        <taxon>Pseudomonadati</taxon>
        <taxon>Bacteroidota</taxon>
        <taxon>Flavobacteriia</taxon>
        <taxon>Flavobacteriales</taxon>
        <taxon>Flavobacteriaceae</taxon>
        <taxon>Aquimarina</taxon>
    </lineage>
</organism>
<feature type="transmembrane region" description="Helical" evidence="1">
    <location>
        <begin position="182"/>
        <end position="204"/>
    </location>
</feature>
<feature type="transmembrane region" description="Helical" evidence="1">
    <location>
        <begin position="150"/>
        <end position="170"/>
    </location>
</feature>
<reference evidence="4" key="1">
    <citation type="journal article" date="2019" name="Int. J. Syst. Evol. Microbiol.">
        <title>The Global Catalogue of Microorganisms (GCM) 10K type strain sequencing project: providing services to taxonomists for standard genome sequencing and annotation.</title>
        <authorList>
            <consortium name="The Broad Institute Genomics Platform"/>
            <consortium name="The Broad Institute Genome Sequencing Center for Infectious Disease"/>
            <person name="Wu L."/>
            <person name="Ma J."/>
        </authorList>
    </citation>
    <scope>NUCLEOTIDE SEQUENCE [LARGE SCALE GENOMIC DNA]</scope>
    <source>
        <strain evidence="4">DT92</strain>
    </source>
</reference>
<gene>
    <name evidence="3" type="ORF">ACFSJT_02795</name>
</gene>
<accession>A0ABW5AUS4</accession>
<feature type="transmembrane region" description="Helical" evidence="1">
    <location>
        <begin position="79"/>
        <end position="96"/>
    </location>
</feature>
<keyword evidence="1" id="KW-0472">Membrane</keyword>
<evidence type="ECO:0000259" key="2">
    <source>
        <dbReference type="Pfam" id="PF13386"/>
    </source>
</evidence>
<evidence type="ECO:0000313" key="4">
    <source>
        <dbReference type="Proteomes" id="UP001597344"/>
    </source>
</evidence>
<feature type="transmembrane region" description="Helical" evidence="1">
    <location>
        <begin position="117"/>
        <end position="138"/>
    </location>
</feature>
<dbReference type="Pfam" id="PF13386">
    <property type="entry name" value="DsbD_2"/>
    <property type="match status" value="1"/>
</dbReference>
<feature type="domain" description="Urease accessory protein UreH-like transmembrane" evidence="2">
    <location>
        <begin position="27"/>
        <end position="184"/>
    </location>
</feature>